<reference evidence="1" key="1">
    <citation type="journal article" date="2020" name="Nature">
        <title>Giant virus diversity and host interactions through global metagenomics.</title>
        <authorList>
            <person name="Schulz F."/>
            <person name="Roux S."/>
            <person name="Paez-Espino D."/>
            <person name="Jungbluth S."/>
            <person name="Walsh D.A."/>
            <person name="Denef V.J."/>
            <person name="McMahon K.D."/>
            <person name="Konstantinidis K.T."/>
            <person name="Eloe-Fadrosh E.A."/>
            <person name="Kyrpides N.C."/>
            <person name="Woyke T."/>
        </authorList>
    </citation>
    <scope>NUCLEOTIDE SEQUENCE</scope>
    <source>
        <strain evidence="1">GVMAG-M-3300023184-165</strain>
    </source>
</reference>
<name>A0A6C0HQJ0_9ZZZZ</name>
<dbReference type="EMBL" id="MN740005">
    <property type="protein sequence ID" value="QHT82968.1"/>
    <property type="molecule type" value="Genomic_DNA"/>
</dbReference>
<dbReference type="InterPro" id="IPR029044">
    <property type="entry name" value="Nucleotide-diphossugar_trans"/>
</dbReference>
<evidence type="ECO:0000313" key="1">
    <source>
        <dbReference type="EMBL" id="QHT82968.1"/>
    </source>
</evidence>
<protein>
    <recommendedName>
        <fullName evidence="2">Glycosyltransferase</fullName>
    </recommendedName>
</protein>
<accession>A0A6C0HQJ0</accession>
<sequence>MQEVEAIKKMAVAVLTRGYQSLQQYNTLIKRNISIANNLGSLQGIDILIFHEGNILEPHQKYISQFTPQLNLKFICIKEHAFKDEKKEISFFEPTKAFGLNYRHMCSFWFVDFWNFVNDYDFILRIDEDCIIEFNIPELFYHLQNKTAIYGTWTRDHDFVTYRLNKFTEQFIKENLQTSASIIPHRPSGPYTNVFGLNLARLRINTLAQKYIEKVKSLDYIYIFRWGDLPLWGELLFYLCDPNNYMKYDKIKYFHGSHNFHVGGDPNKINFKRMLL</sequence>
<dbReference type="AlphaFoldDB" id="A0A6C0HQJ0"/>
<organism evidence="1">
    <name type="scientific">viral metagenome</name>
    <dbReference type="NCBI Taxonomy" id="1070528"/>
    <lineage>
        <taxon>unclassified sequences</taxon>
        <taxon>metagenomes</taxon>
        <taxon>organismal metagenomes</taxon>
    </lineage>
</organism>
<dbReference type="SUPFAM" id="SSF53448">
    <property type="entry name" value="Nucleotide-diphospho-sugar transferases"/>
    <property type="match status" value="1"/>
</dbReference>
<proteinExistence type="predicted"/>
<dbReference type="Gene3D" id="3.90.550.10">
    <property type="entry name" value="Spore Coat Polysaccharide Biosynthesis Protein SpsA, Chain A"/>
    <property type="match status" value="1"/>
</dbReference>
<evidence type="ECO:0008006" key="2">
    <source>
        <dbReference type="Google" id="ProtNLM"/>
    </source>
</evidence>